<feature type="transmembrane region" description="Helical" evidence="1">
    <location>
        <begin position="234"/>
        <end position="253"/>
    </location>
</feature>
<comment type="caution">
    <text evidence="2">The sequence shown here is derived from an EMBL/GenBank/DDBJ whole genome shotgun (WGS) entry which is preliminary data.</text>
</comment>
<dbReference type="RefSeq" id="WP_377939006.1">
    <property type="nucleotide sequence ID" value="NZ_JBHTHQ010000021.1"/>
</dbReference>
<feature type="transmembrane region" description="Helical" evidence="1">
    <location>
        <begin position="98"/>
        <end position="123"/>
    </location>
</feature>
<sequence length="260" mass="27961">MTLWGTLQSQIVRFHRSPLLWFHITSALILPLLCGFYFAVSPWNPLMGTDAYVQTLGALMPLAICIVIAFDIEIERQAGELTTLLAAPSRALSMLGKLFAYALLGLATLAACYAIFIGILSGYGRDIPSLSSLTLSCVVLWLGSLLLYPFALWSALKLGRNVTIAIGAVLSAIAILSLGGLAHGLVSRQLTAAQSPTIVYALPMAWPTRMGSLALEHGINAHVSLQPLLTHTGIALASVLILTAILCVWIGSYEDRKREF</sequence>
<feature type="transmembrane region" description="Helical" evidence="1">
    <location>
        <begin position="129"/>
        <end position="150"/>
    </location>
</feature>
<gene>
    <name evidence="2" type="ORF">ACFQY8_06105</name>
</gene>
<evidence type="ECO:0000313" key="2">
    <source>
        <dbReference type="EMBL" id="MFD0705315.1"/>
    </source>
</evidence>
<feature type="transmembrane region" description="Helical" evidence="1">
    <location>
        <begin position="51"/>
        <end position="70"/>
    </location>
</feature>
<feature type="transmembrane region" description="Helical" evidence="1">
    <location>
        <begin position="162"/>
        <end position="186"/>
    </location>
</feature>
<dbReference type="InterPro" id="IPR022294">
    <property type="entry name" value="ABC-transptr_permeasesu"/>
</dbReference>
<evidence type="ECO:0000256" key="1">
    <source>
        <dbReference type="SAM" id="Phobius"/>
    </source>
</evidence>
<proteinExistence type="predicted"/>
<keyword evidence="1" id="KW-1133">Transmembrane helix</keyword>
<protein>
    <submittedName>
        <fullName evidence="2">ABC transporter permease</fullName>
    </submittedName>
</protein>
<dbReference type="EMBL" id="JBHTHQ010000021">
    <property type="protein sequence ID" value="MFD0705315.1"/>
    <property type="molecule type" value="Genomic_DNA"/>
</dbReference>
<organism evidence="2 3">
    <name type="scientific">Alloscardovia venturai</name>
    <dbReference type="NCBI Taxonomy" id="1769421"/>
    <lineage>
        <taxon>Bacteria</taxon>
        <taxon>Bacillati</taxon>
        <taxon>Actinomycetota</taxon>
        <taxon>Actinomycetes</taxon>
        <taxon>Bifidobacteriales</taxon>
        <taxon>Bifidobacteriaceae</taxon>
        <taxon>Alloscardovia</taxon>
    </lineage>
</organism>
<dbReference type="Proteomes" id="UP001597036">
    <property type="component" value="Unassembled WGS sequence"/>
</dbReference>
<evidence type="ECO:0000313" key="3">
    <source>
        <dbReference type="Proteomes" id="UP001597036"/>
    </source>
</evidence>
<keyword evidence="3" id="KW-1185">Reference proteome</keyword>
<keyword evidence="1" id="KW-0472">Membrane</keyword>
<dbReference type="CDD" id="cd21808">
    <property type="entry name" value="ABC-2_lan_permease_MutG"/>
    <property type="match status" value="1"/>
</dbReference>
<feature type="transmembrane region" description="Helical" evidence="1">
    <location>
        <begin position="20"/>
        <end position="39"/>
    </location>
</feature>
<name>A0ABW2Y4Y1_9BIFI</name>
<reference evidence="3" key="1">
    <citation type="journal article" date="2019" name="Int. J. Syst. Evol. Microbiol.">
        <title>The Global Catalogue of Microorganisms (GCM) 10K type strain sequencing project: providing services to taxonomists for standard genome sequencing and annotation.</title>
        <authorList>
            <consortium name="The Broad Institute Genomics Platform"/>
            <consortium name="The Broad Institute Genome Sequencing Center for Infectious Disease"/>
            <person name="Wu L."/>
            <person name="Ma J."/>
        </authorList>
    </citation>
    <scope>NUCLEOTIDE SEQUENCE [LARGE SCALE GENOMIC DNA]</scope>
    <source>
        <strain evidence="3">CCM 8604</strain>
    </source>
</reference>
<accession>A0ABW2Y4Y1</accession>
<keyword evidence="1" id="KW-0812">Transmembrane</keyword>
<dbReference type="Pfam" id="PF12730">
    <property type="entry name" value="ABC2_membrane_4"/>
    <property type="match status" value="1"/>
</dbReference>